<evidence type="ECO:0000256" key="5">
    <source>
        <dbReference type="ARBA" id="ARBA00023242"/>
    </source>
</evidence>
<dbReference type="Gene3D" id="2.40.50.960">
    <property type="match status" value="1"/>
</dbReference>
<keyword evidence="5" id="KW-0539">Nucleus</keyword>
<evidence type="ECO:0000256" key="4">
    <source>
        <dbReference type="ARBA" id="ARBA00022895"/>
    </source>
</evidence>
<dbReference type="OrthoDB" id="4083059at2759"/>
<feature type="domain" description="Shelterin complex subunit TPP1/Est3" evidence="9">
    <location>
        <begin position="120"/>
        <end position="273"/>
    </location>
</feature>
<name>A0A8X7NI30_CANPA</name>
<evidence type="ECO:0000313" key="10">
    <source>
        <dbReference type="EMBL" id="KAF6048970.1"/>
    </source>
</evidence>
<dbReference type="InterPro" id="IPR019437">
    <property type="entry name" value="TPP1/Est3"/>
</dbReference>
<keyword evidence="4" id="KW-0779">Telomere</keyword>
<keyword evidence="3" id="KW-0158">Chromosome</keyword>
<sequence length="352" mass="40171">MGIPTTNTGNSEQRRLLYQKYGYDINKLIRTHEKHESRNQHEDGVNNDGFIILNAKSDKLDYQRLFEASNKDIYASNNVSHKNNKSKRRGNNDQGFRKFTKVSTSFRKLEEESAKRSQETSWVLKDVLKYIKYRSQRLDPFITKWFTPKGITNTSTNGNGFLLRLVEFGEPTSNGDTTALLSDATHKLCVIFPRKTVFNYITNGGLQFQDAYSINNYIYITKANLKFVTHEFIKTHFGTKLNYIDTKVSYCVLQVLEFKLMYSVEYLLANRVAGAPPLEKVVNDNGSQYEVYDYEDFDVNGGANGGDGGGGNRGGCGGAMGQVVPRFDKFALKLVYNNELYRKLCYLKPSER</sequence>
<dbReference type="GO" id="GO:0005697">
    <property type="term" value="C:telomerase holoenzyme complex"/>
    <property type="evidence" value="ECO:0007669"/>
    <property type="project" value="InterPro"/>
</dbReference>
<dbReference type="Pfam" id="PF10341">
    <property type="entry name" value="TPP1"/>
    <property type="match status" value="1"/>
</dbReference>
<comment type="caution">
    <text evidence="10">The sequence shown here is derived from an EMBL/GenBank/DDBJ whole genome shotgun (WGS) entry which is preliminary data.</text>
</comment>
<organism evidence="10 11">
    <name type="scientific">Candida parapsilosis</name>
    <name type="common">Yeast</name>
    <dbReference type="NCBI Taxonomy" id="5480"/>
    <lineage>
        <taxon>Eukaryota</taxon>
        <taxon>Fungi</taxon>
        <taxon>Dikarya</taxon>
        <taxon>Ascomycota</taxon>
        <taxon>Saccharomycotina</taxon>
        <taxon>Pichiomycetes</taxon>
        <taxon>Debaryomycetaceae</taxon>
        <taxon>Candida/Lodderomyces clade</taxon>
        <taxon>Candida</taxon>
    </lineage>
</organism>
<evidence type="ECO:0000256" key="3">
    <source>
        <dbReference type="ARBA" id="ARBA00022454"/>
    </source>
</evidence>
<dbReference type="AlphaFoldDB" id="A0A8X7NI30"/>
<dbReference type="GO" id="GO:0042162">
    <property type="term" value="F:telomeric DNA binding"/>
    <property type="evidence" value="ECO:0007669"/>
    <property type="project" value="InterPro"/>
</dbReference>
<accession>A0A8X7NI30</accession>
<evidence type="ECO:0000256" key="1">
    <source>
        <dbReference type="ARBA" id="ARBA00004123"/>
    </source>
</evidence>
<dbReference type="EMBL" id="JABWAB010000006">
    <property type="protein sequence ID" value="KAF6048970.1"/>
    <property type="molecule type" value="Genomic_DNA"/>
</dbReference>
<dbReference type="GO" id="GO:0007004">
    <property type="term" value="P:telomere maintenance via telomerase"/>
    <property type="evidence" value="ECO:0007669"/>
    <property type="project" value="InterPro"/>
</dbReference>
<proteinExistence type="inferred from homology"/>
<evidence type="ECO:0000256" key="2">
    <source>
        <dbReference type="ARBA" id="ARBA00004574"/>
    </source>
</evidence>
<evidence type="ECO:0000259" key="9">
    <source>
        <dbReference type="Pfam" id="PF10341"/>
    </source>
</evidence>
<comment type="subcellular location">
    <subcellularLocation>
        <location evidence="2">Chromosome</location>
        <location evidence="2">Telomere</location>
    </subcellularLocation>
    <subcellularLocation>
        <location evidence="1">Nucleus</location>
    </subcellularLocation>
</comment>
<evidence type="ECO:0000313" key="11">
    <source>
        <dbReference type="Proteomes" id="UP000590412"/>
    </source>
</evidence>
<comment type="function">
    <text evidence="8">Component of the telomerase complex involved in telomere replication. Stimulates RNA/DNA heteroduplex unwinding which favors the telomere replication by the telomerase.</text>
</comment>
<evidence type="ECO:0000256" key="7">
    <source>
        <dbReference type="ARBA" id="ARBA00023906"/>
    </source>
</evidence>
<dbReference type="Proteomes" id="UP000590412">
    <property type="component" value="Unassembled WGS sequence"/>
</dbReference>
<reference evidence="10" key="1">
    <citation type="submission" date="2020-03" db="EMBL/GenBank/DDBJ databases">
        <title>FDA dAtabase for Regulatory Grade micrObial Sequences (FDA-ARGOS): Supporting development and validation of Infectious Disease Dx tests.</title>
        <authorList>
            <person name="Campos J."/>
            <person name="Goldberg B."/>
            <person name="Tallon L."/>
            <person name="Sadzewicz L."/>
            <person name="Vavikolanu K."/>
            <person name="Mehta A."/>
            <person name="Aluvathingal J."/>
            <person name="Nadendla S."/>
            <person name="Nandy P."/>
            <person name="Geyer C."/>
            <person name="Yan Y."/>
            <person name="Sichtig H."/>
        </authorList>
    </citation>
    <scope>NUCLEOTIDE SEQUENCE [LARGE SCALE GENOMIC DNA]</scope>
    <source>
        <strain evidence="10">FDAARGOS_652</strain>
    </source>
</reference>
<comment type="similarity">
    <text evidence="6">Belongs to the EST3 family.</text>
</comment>
<dbReference type="GO" id="GO:0000781">
    <property type="term" value="C:chromosome, telomeric region"/>
    <property type="evidence" value="ECO:0007669"/>
    <property type="project" value="UniProtKB-SubCell"/>
</dbReference>
<protein>
    <recommendedName>
        <fullName evidence="7">Telomere replication protein EST3</fullName>
    </recommendedName>
</protein>
<evidence type="ECO:0000256" key="8">
    <source>
        <dbReference type="ARBA" id="ARBA00024878"/>
    </source>
</evidence>
<gene>
    <name evidence="10" type="ORF">FOB60_004353</name>
</gene>
<evidence type="ECO:0000256" key="6">
    <source>
        <dbReference type="ARBA" id="ARBA00023777"/>
    </source>
</evidence>